<dbReference type="AlphaFoldDB" id="A0A645IIB4"/>
<dbReference type="EMBL" id="VSSQ01115717">
    <property type="protein sequence ID" value="MPN51025.1"/>
    <property type="molecule type" value="Genomic_DNA"/>
</dbReference>
<gene>
    <name evidence="1" type="ORF">SDC9_198666</name>
</gene>
<sequence>MDGRVGFNLGHDNDFPVCVFKVSLAVETEARGACAAGYAADTIRRVFAGFYGHLRFFAGVDVGNEYAENAGIQHPLDHNEVVPGGARHRADAVVCDSLTLAYENLKVSGAVLHVDHDKIRTRFGDDLGRYGAHHLEPRANGLFAVLQHPFEVVMQNFALL</sequence>
<evidence type="ECO:0000313" key="1">
    <source>
        <dbReference type="EMBL" id="MPN51025.1"/>
    </source>
</evidence>
<comment type="caution">
    <text evidence="1">The sequence shown here is derived from an EMBL/GenBank/DDBJ whole genome shotgun (WGS) entry which is preliminary data.</text>
</comment>
<reference evidence="1" key="1">
    <citation type="submission" date="2019-08" db="EMBL/GenBank/DDBJ databases">
        <authorList>
            <person name="Kucharzyk K."/>
            <person name="Murdoch R.W."/>
            <person name="Higgins S."/>
            <person name="Loffler F."/>
        </authorList>
    </citation>
    <scope>NUCLEOTIDE SEQUENCE</scope>
</reference>
<name>A0A645IIB4_9ZZZZ</name>
<protein>
    <submittedName>
        <fullName evidence="1">Uncharacterized protein</fullName>
    </submittedName>
</protein>
<organism evidence="1">
    <name type="scientific">bioreactor metagenome</name>
    <dbReference type="NCBI Taxonomy" id="1076179"/>
    <lineage>
        <taxon>unclassified sequences</taxon>
        <taxon>metagenomes</taxon>
        <taxon>ecological metagenomes</taxon>
    </lineage>
</organism>
<accession>A0A645IIB4</accession>
<proteinExistence type="predicted"/>